<dbReference type="Proteomes" id="UP000472271">
    <property type="component" value="Chromosome 18"/>
</dbReference>
<sequence>MELSSTVVDPTSSVKLDWTGHTIPSRRICWDTRTRTYARKVQRELLRQLINLLRQLWVTDRQESISSAAQRVSKAAKDTIRRNKTDLQSILSADRQLILDKIYEKDLITDRDYKNLKNICKETDEGHVIQLVDKIMDKGENTCKEFLNLLQTDERIKITYPGLQDIELNYTRPLSVPTQETSTSSNRGRRPRKPSVKKNDKKTVKRKRTAENPKRPAAERVTVDKDSPWQSLAVKWPKPKMVKEPKVVKEKEPEPKPKMVKEPEPKPKAAKDYTFFSNDYNSYSITLLLDYFFGPLNYMYMIPKHRIKPVVLDISNDTEKRGRWKLNASLLYNEVFIEYASTAIDDSPLIEATPPDFTYLHQPQLTGRGGGVNVIFRKAFKCSPISQSNFMSFEHLGFTIDFKHPVLILIIYRPPRPNNGFIQELAKLLSGFISKLDKILILGDCNIHVYAQSLVSDFMDTLDSFNLARIIQVPTHSKGQTLDLVINLGLNLDKFELKAICVSDHKAILINFVLSKPPLNHNIPLHCCAFNSMSTSQFSELFNTAFLTGFNPNFNIEELVSHFNQTCQTVLDSVAPFKVKKSQSSLQPWLNESTAKLKRDCRRKEAVKEARASFYSNLILANRSNPRILFKVIDSITTPSPFHFKDASEDMFLKFFFNKIKDIRQQITPPDHVLVTGGEIFRCFKNFEPVSLTFLTEIMSQIKSTMYSLDAIPTKLLKEVLDTVGPSILSIINNSIIQGTVPPSFKHAVVQPLLKKPNFDPSVLNNFRPISKLPFLSKVLEKVVSTLLLAFMFHNSLFEKFQSGFRPLHSTETAPLKVTNDLLLAADGGESAILILLDLSAAFDTVDHAILIERLRTWVGIRDTALSWFYSYLLDRTFVVTIGNNTSSKTQIACGVPQGSVLGPILFSIYMLPLGQIFKRHNISFRCYVDDTQIYLPLRPDDPRSPPAVSDCLNDVNCWMAQNFLQLNNSKSEIILFGPPNSTISIKNSLGPLDFKILLITFKARMGLAPSYIIDMLVNYEPVRSLRSSGGGLLAVPKSMFKSKADRAQPGPHPGARPGVGAQKRVPGGQLRWLRHLLWMPPGRHPGEVFQTCPAGRRPLGRPRTCWRDYISRLAWERLGVPPEELEEVSGEREVWASLLRLLPPRPDPG</sequence>
<dbReference type="SUPFAM" id="SSF56219">
    <property type="entry name" value="DNase I-like"/>
    <property type="match status" value="1"/>
</dbReference>
<dbReference type="CDD" id="cd01650">
    <property type="entry name" value="RT_nLTR_like"/>
    <property type="match status" value="1"/>
</dbReference>
<feature type="compositionally biased region" description="Basic residues" evidence="1">
    <location>
        <begin position="187"/>
        <end position="196"/>
    </location>
</feature>
<protein>
    <recommendedName>
        <fullName evidence="6">Reverse transcriptase domain-containing protein</fullName>
    </recommendedName>
</protein>
<evidence type="ECO:0000313" key="4">
    <source>
        <dbReference type="Ensembl" id="ENSSORP00005058225.1"/>
    </source>
</evidence>
<name>A0A673CUZ4_9TELE</name>
<evidence type="ECO:0000259" key="3">
    <source>
        <dbReference type="PROSITE" id="PS50878"/>
    </source>
</evidence>
<feature type="region of interest" description="Disordered" evidence="1">
    <location>
        <begin position="244"/>
        <end position="266"/>
    </location>
</feature>
<organism evidence="4 5">
    <name type="scientific">Sphaeramia orbicularis</name>
    <name type="common">orbiculate cardinalfish</name>
    <dbReference type="NCBI Taxonomy" id="375764"/>
    <lineage>
        <taxon>Eukaryota</taxon>
        <taxon>Metazoa</taxon>
        <taxon>Chordata</taxon>
        <taxon>Craniata</taxon>
        <taxon>Vertebrata</taxon>
        <taxon>Euteleostomi</taxon>
        <taxon>Actinopterygii</taxon>
        <taxon>Neopterygii</taxon>
        <taxon>Teleostei</taxon>
        <taxon>Neoteleostei</taxon>
        <taxon>Acanthomorphata</taxon>
        <taxon>Gobiaria</taxon>
        <taxon>Kurtiformes</taxon>
        <taxon>Apogonoidei</taxon>
        <taxon>Apogonidae</taxon>
        <taxon>Apogoninae</taxon>
        <taxon>Sphaeramia</taxon>
    </lineage>
</organism>
<dbReference type="GO" id="GO:0042981">
    <property type="term" value="P:regulation of apoptotic process"/>
    <property type="evidence" value="ECO:0007669"/>
    <property type="project" value="InterPro"/>
</dbReference>
<keyword evidence="5" id="KW-1185">Reference proteome</keyword>
<dbReference type="Gene3D" id="1.10.533.10">
    <property type="entry name" value="Death Domain, Fas"/>
    <property type="match status" value="1"/>
</dbReference>
<feature type="domain" description="CARD" evidence="2">
    <location>
        <begin position="72"/>
        <end position="151"/>
    </location>
</feature>
<dbReference type="PROSITE" id="PS50878">
    <property type="entry name" value="RT_POL"/>
    <property type="match status" value="1"/>
</dbReference>
<evidence type="ECO:0000259" key="2">
    <source>
        <dbReference type="PROSITE" id="PS50209"/>
    </source>
</evidence>
<accession>A0A673CUZ4</accession>
<dbReference type="InterPro" id="IPR043502">
    <property type="entry name" value="DNA/RNA_pol_sf"/>
</dbReference>
<evidence type="ECO:0000256" key="1">
    <source>
        <dbReference type="SAM" id="MobiDB-lite"/>
    </source>
</evidence>
<evidence type="ECO:0008006" key="6">
    <source>
        <dbReference type="Google" id="ProtNLM"/>
    </source>
</evidence>
<evidence type="ECO:0000313" key="5">
    <source>
        <dbReference type="Proteomes" id="UP000472271"/>
    </source>
</evidence>
<dbReference type="Ensembl" id="ENSSORT00005059548.1">
    <property type="protein sequence ID" value="ENSSORP00005058225.1"/>
    <property type="gene ID" value="ENSSORG00005025723.1"/>
</dbReference>
<feature type="region of interest" description="Disordered" evidence="1">
    <location>
        <begin position="174"/>
        <end position="223"/>
    </location>
</feature>
<feature type="region of interest" description="Disordered" evidence="1">
    <location>
        <begin position="1044"/>
        <end position="1063"/>
    </location>
</feature>
<dbReference type="InterPro" id="IPR011029">
    <property type="entry name" value="DEATH-like_dom_sf"/>
</dbReference>
<feature type="domain" description="Reverse transcriptase" evidence="3">
    <location>
        <begin position="734"/>
        <end position="997"/>
    </location>
</feature>
<dbReference type="InterPro" id="IPR000477">
    <property type="entry name" value="RT_dom"/>
</dbReference>
<proteinExistence type="predicted"/>
<dbReference type="InterPro" id="IPR036691">
    <property type="entry name" value="Endo/exonu/phosph_ase_sf"/>
</dbReference>
<dbReference type="InterPro" id="IPR001315">
    <property type="entry name" value="CARD"/>
</dbReference>
<reference evidence="4" key="2">
    <citation type="submission" date="2025-08" db="UniProtKB">
        <authorList>
            <consortium name="Ensembl"/>
        </authorList>
    </citation>
    <scope>IDENTIFICATION</scope>
</reference>
<dbReference type="Pfam" id="PF00078">
    <property type="entry name" value="RVT_1"/>
    <property type="match status" value="1"/>
</dbReference>
<dbReference type="Gene3D" id="3.60.10.10">
    <property type="entry name" value="Endonuclease/exonuclease/phosphatase"/>
    <property type="match status" value="1"/>
</dbReference>
<dbReference type="SUPFAM" id="SSF56672">
    <property type="entry name" value="DNA/RNA polymerases"/>
    <property type="match status" value="1"/>
</dbReference>
<reference evidence="4" key="1">
    <citation type="submission" date="2019-06" db="EMBL/GenBank/DDBJ databases">
        <authorList>
            <consortium name="Wellcome Sanger Institute Data Sharing"/>
        </authorList>
    </citation>
    <scope>NUCLEOTIDE SEQUENCE [LARGE SCALE GENOMIC DNA]</scope>
</reference>
<dbReference type="SUPFAM" id="SSF47986">
    <property type="entry name" value="DEATH domain"/>
    <property type="match status" value="1"/>
</dbReference>
<dbReference type="AlphaFoldDB" id="A0A673CUZ4"/>
<dbReference type="CDD" id="cd01671">
    <property type="entry name" value="CARD"/>
    <property type="match status" value="1"/>
</dbReference>
<dbReference type="InParanoid" id="A0A673CUZ4"/>
<feature type="compositionally biased region" description="Basic and acidic residues" evidence="1">
    <location>
        <begin position="209"/>
        <end position="223"/>
    </location>
</feature>
<dbReference type="PANTHER" id="PTHR33332">
    <property type="entry name" value="REVERSE TRANSCRIPTASE DOMAIN-CONTAINING PROTEIN"/>
    <property type="match status" value="1"/>
</dbReference>
<feature type="compositionally biased region" description="Polar residues" evidence="1">
    <location>
        <begin position="176"/>
        <end position="186"/>
    </location>
</feature>
<dbReference type="PROSITE" id="PS50209">
    <property type="entry name" value="CARD"/>
    <property type="match status" value="1"/>
</dbReference>
<reference evidence="4" key="3">
    <citation type="submission" date="2025-09" db="UniProtKB">
        <authorList>
            <consortium name="Ensembl"/>
        </authorList>
    </citation>
    <scope>IDENTIFICATION</scope>
</reference>